<dbReference type="InterPro" id="IPR045657">
    <property type="entry name" value="DUF6392"/>
</dbReference>
<protein>
    <submittedName>
        <fullName evidence="1">Pyocin immunity protein</fullName>
    </submittedName>
</protein>
<name>A0ABD7Q8A6_HAFAL</name>
<dbReference type="Pfam" id="PF19929">
    <property type="entry name" value="DUF6392"/>
    <property type="match status" value="1"/>
</dbReference>
<dbReference type="AlphaFoldDB" id="A0ABD7Q8A6"/>
<evidence type="ECO:0000313" key="1">
    <source>
        <dbReference type="EMBL" id="TBL67803.1"/>
    </source>
</evidence>
<proteinExistence type="predicted"/>
<dbReference type="Proteomes" id="UP000291600">
    <property type="component" value="Unassembled WGS sequence"/>
</dbReference>
<dbReference type="RefSeq" id="WP_130970820.1">
    <property type="nucleotide sequence ID" value="NZ_SITJ01000066.1"/>
</dbReference>
<dbReference type="EMBL" id="SITJ01000066">
    <property type="protein sequence ID" value="TBL67803.1"/>
    <property type="molecule type" value="Genomic_DNA"/>
</dbReference>
<sequence>MTVNVEALINSLGKGYQEILDAGLITYKTVPKGAPGSPKLSLDMAKEGLFLSFKRDGKILKEITLNIQNEQVKGWVFPNELPSPLQTKMSRQWIHETFGVPDKAVPPKVIATLVFGWVERFTIEGFHIPLTMRVGYSINEMVKDVTFLPTSELRW</sequence>
<accession>A0ABD7Q8A6</accession>
<comment type="caution">
    <text evidence="1">The sequence shown here is derived from an EMBL/GenBank/DDBJ whole genome shotgun (WGS) entry which is preliminary data.</text>
</comment>
<gene>
    <name evidence="1" type="ORF">EYY96_09545</name>
</gene>
<organism evidence="1 2">
    <name type="scientific">Hafnia alvei</name>
    <dbReference type="NCBI Taxonomy" id="569"/>
    <lineage>
        <taxon>Bacteria</taxon>
        <taxon>Pseudomonadati</taxon>
        <taxon>Pseudomonadota</taxon>
        <taxon>Gammaproteobacteria</taxon>
        <taxon>Enterobacterales</taxon>
        <taxon>Hafniaceae</taxon>
        <taxon>Hafnia</taxon>
    </lineage>
</organism>
<evidence type="ECO:0000313" key="2">
    <source>
        <dbReference type="Proteomes" id="UP000291600"/>
    </source>
</evidence>
<reference evidence="1 2" key="1">
    <citation type="submission" date="2019-02" db="EMBL/GenBank/DDBJ databases">
        <title>Comparative genomic analysis of the Hafnia genus genomes.</title>
        <authorList>
            <person name="Zhiqiu Y."/>
            <person name="Chao Y."/>
            <person name="Yuhui D."/>
            <person name="Di H."/>
            <person name="Bin L."/>
        </authorList>
    </citation>
    <scope>NUCLEOTIDE SEQUENCE [LARGE SCALE GENOMIC DNA]</scope>
    <source>
        <strain evidence="1 2">PCM_1210</strain>
    </source>
</reference>